<protein>
    <recommendedName>
        <fullName evidence="6">Tfp pilus assembly protein PilO</fullName>
    </recommendedName>
</protein>
<evidence type="ECO:0000313" key="4">
    <source>
        <dbReference type="EMBL" id="UTT61350.1"/>
    </source>
</evidence>
<name>A0ABY5FST3_9MICO</name>
<evidence type="ECO:0008006" key="6">
    <source>
        <dbReference type="Google" id="ProtNLM"/>
    </source>
</evidence>
<evidence type="ECO:0000256" key="1">
    <source>
        <dbReference type="SAM" id="Coils"/>
    </source>
</evidence>
<feature type="region of interest" description="Disordered" evidence="2">
    <location>
        <begin position="207"/>
        <end position="243"/>
    </location>
</feature>
<feature type="compositionally biased region" description="Pro residues" evidence="2">
    <location>
        <begin position="234"/>
        <end position="243"/>
    </location>
</feature>
<feature type="compositionally biased region" description="Low complexity" evidence="2">
    <location>
        <begin position="221"/>
        <end position="233"/>
    </location>
</feature>
<sequence length="243" mass="25589">MNSAATRIWTFATVLIMIVVVALGWFLGVSPKLADAARFDSERLGVQAQNDLARAAIAQLQQDFEQIDELLLELAFLREEFPTEAEYDSAVEELVRGLLSEGLTLQNLAINEPAPTSAAPVEEGAEPPAGEVDGAGVLPAGALLQVSTTVTVSGDLSGILAFIEALQESPRFAVIATGDYSNGSSEDGGDMTFSMIIYVVTGDDLVTLPPIPEREPEPEPTDTATPAPVEPSATPTPTPEPTP</sequence>
<keyword evidence="3" id="KW-0472">Membrane</keyword>
<dbReference type="Proteomes" id="UP001060039">
    <property type="component" value="Chromosome"/>
</dbReference>
<dbReference type="RefSeq" id="WP_255158172.1">
    <property type="nucleotide sequence ID" value="NZ_CP101497.1"/>
</dbReference>
<organism evidence="4 5">
    <name type="scientific">Microcella humidisoli</name>
    <dbReference type="NCBI Taxonomy" id="2963406"/>
    <lineage>
        <taxon>Bacteria</taxon>
        <taxon>Bacillati</taxon>
        <taxon>Actinomycetota</taxon>
        <taxon>Actinomycetes</taxon>
        <taxon>Micrococcales</taxon>
        <taxon>Microbacteriaceae</taxon>
        <taxon>Microcella</taxon>
    </lineage>
</organism>
<keyword evidence="5" id="KW-1185">Reference proteome</keyword>
<proteinExistence type="predicted"/>
<gene>
    <name evidence="4" type="ORF">NNL39_06525</name>
</gene>
<evidence type="ECO:0000256" key="3">
    <source>
        <dbReference type="SAM" id="Phobius"/>
    </source>
</evidence>
<reference evidence="4" key="1">
    <citation type="submission" date="2022-07" db="EMBL/GenBank/DDBJ databases">
        <title>Taxonomic analysis of Microcella humidisoli nov. sp., isolated from riverside soil.</title>
        <authorList>
            <person name="Molina K.M."/>
            <person name="Kim S.B."/>
        </authorList>
    </citation>
    <scope>NUCLEOTIDE SEQUENCE</scope>
    <source>
        <strain evidence="4">MMS21-STM10</strain>
    </source>
</reference>
<keyword evidence="3" id="KW-0812">Transmembrane</keyword>
<keyword evidence="3" id="KW-1133">Transmembrane helix</keyword>
<accession>A0ABY5FST3</accession>
<feature type="transmembrane region" description="Helical" evidence="3">
    <location>
        <begin position="6"/>
        <end position="28"/>
    </location>
</feature>
<feature type="coiled-coil region" evidence="1">
    <location>
        <begin position="50"/>
        <end position="80"/>
    </location>
</feature>
<evidence type="ECO:0000313" key="5">
    <source>
        <dbReference type="Proteomes" id="UP001060039"/>
    </source>
</evidence>
<dbReference type="EMBL" id="CP101497">
    <property type="protein sequence ID" value="UTT61350.1"/>
    <property type="molecule type" value="Genomic_DNA"/>
</dbReference>
<keyword evidence="1" id="KW-0175">Coiled coil</keyword>
<evidence type="ECO:0000256" key="2">
    <source>
        <dbReference type="SAM" id="MobiDB-lite"/>
    </source>
</evidence>